<name>A0A6A6PS92_9PEZI</name>
<evidence type="ECO:0000313" key="3">
    <source>
        <dbReference type="Proteomes" id="UP000799767"/>
    </source>
</evidence>
<dbReference type="EMBL" id="MU001636">
    <property type="protein sequence ID" value="KAF2482852.1"/>
    <property type="molecule type" value="Genomic_DNA"/>
</dbReference>
<proteinExistence type="predicted"/>
<dbReference type="RefSeq" id="XP_033589422.1">
    <property type="nucleotide sequence ID" value="XM_033731221.1"/>
</dbReference>
<organism evidence="2 3">
    <name type="scientific">Neohortaea acidophila</name>
    <dbReference type="NCBI Taxonomy" id="245834"/>
    <lineage>
        <taxon>Eukaryota</taxon>
        <taxon>Fungi</taxon>
        <taxon>Dikarya</taxon>
        <taxon>Ascomycota</taxon>
        <taxon>Pezizomycotina</taxon>
        <taxon>Dothideomycetes</taxon>
        <taxon>Dothideomycetidae</taxon>
        <taxon>Mycosphaerellales</taxon>
        <taxon>Teratosphaeriaceae</taxon>
        <taxon>Neohortaea</taxon>
    </lineage>
</organism>
<gene>
    <name evidence="2" type="ORF">BDY17DRAFT_252082</name>
</gene>
<dbReference type="Proteomes" id="UP000799767">
    <property type="component" value="Unassembled WGS sequence"/>
</dbReference>
<reference evidence="2" key="1">
    <citation type="journal article" date="2020" name="Stud. Mycol.">
        <title>101 Dothideomycetes genomes: a test case for predicting lifestyles and emergence of pathogens.</title>
        <authorList>
            <person name="Haridas S."/>
            <person name="Albert R."/>
            <person name="Binder M."/>
            <person name="Bloem J."/>
            <person name="Labutti K."/>
            <person name="Salamov A."/>
            <person name="Andreopoulos B."/>
            <person name="Baker S."/>
            <person name="Barry K."/>
            <person name="Bills G."/>
            <person name="Bluhm B."/>
            <person name="Cannon C."/>
            <person name="Castanera R."/>
            <person name="Culley D."/>
            <person name="Daum C."/>
            <person name="Ezra D."/>
            <person name="Gonzalez J."/>
            <person name="Henrissat B."/>
            <person name="Kuo A."/>
            <person name="Liang C."/>
            <person name="Lipzen A."/>
            <person name="Lutzoni F."/>
            <person name="Magnuson J."/>
            <person name="Mondo S."/>
            <person name="Nolan M."/>
            <person name="Ohm R."/>
            <person name="Pangilinan J."/>
            <person name="Park H.-J."/>
            <person name="Ramirez L."/>
            <person name="Alfaro M."/>
            <person name="Sun H."/>
            <person name="Tritt A."/>
            <person name="Yoshinaga Y."/>
            <person name="Zwiers L.-H."/>
            <person name="Turgeon B."/>
            <person name="Goodwin S."/>
            <person name="Spatafora J."/>
            <person name="Crous P."/>
            <person name="Grigoriev I."/>
        </authorList>
    </citation>
    <scope>NUCLEOTIDE SEQUENCE</scope>
    <source>
        <strain evidence="2">CBS 113389</strain>
    </source>
</reference>
<dbReference type="Gene3D" id="3.40.50.1820">
    <property type="entry name" value="alpha/beta hydrolase"/>
    <property type="match status" value="1"/>
</dbReference>
<dbReference type="AlphaFoldDB" id="A0A6A6PS92"/>
<dbReference type="SUPFAM" id="SSF53474">
    <property type="entry name" value="alpha/beta-Hydrolases"/>
    <property type="match status" value="1"/>
</dbReference>
<keyword evidence="2" id="KW-0378">Hydrolase</keyword>
<dbReference type="InterPro" id="IPR052897">
    <property type="entry name" value="Sec-Metab_Biosynth_Hydrolase"/>
</dbReference>
<dbReference type="PANTHER" id="PTHR37017">
    <property type="entry name" value="AB HYDROLASE-1 DOMAIN-CONTAINING PROTEIN-RELATED"/>
    <property type="match status" value="1"/>
</dbReference>
<evidence type="ECO:0000313" key="2">
    <source>
        <dbReference type="EMBL" id="KAF2482852.1"/>
    </source>
</evidence>
<dbReference type="Pfam" id="PF12697">
    <property type="entry name" value="Abhydrolase_6"/>
    <property type="match status" value="1"/>
</dbReference>
<feature type="domain" description="AB hydrolase-1" evidence="1">
    <location>
        <begin position="9"/>
        <end position="233"/>
    </location>
</feature>
<protein>
    <submittedName>
        <fullName evidence="2">Alpha/beta hydrolase fold-1</fullName>
    </submittedName>
</protein>
<accession>A0A6A6PS92</accession>
<dbReference type="GeneID" id="54472223"/>
<keyword evidence="3" id="KW-1185">Reference proteome</keyword>
<dbReference type="OrthoDB" id="1263307at2759"/>
<sequence>MTPPIDTHIILVHGSYHTPWHMRFLQDALEQHGYTTSAPALPSMGNQALLSDDAHAVQKAIEAAAATHSSILPVFHSYAGAPGAEAIAALSPSTRAKVVRVIYLAAFILPRGGAMSSPDPDAPHPWAITSNNWRSVPEPIPVFYNDMKASFAAQAASHCLPQWFPALFSQTTSEGWRLCEATYVVCTEDCAIPRQMFWEGRFKPLLEETDVRPKWRFLEIQSGHSPFLSKIEETALLLRREAGEDV</sequence>
<dbReference type="PANTHER" id="PTHR37017:SF8">
    <property type="entry name" value="AB HYDROLASE-1 DOMAIN-CONTAINING PROTEIN"/>
    <property type="match status" value="1"/>
</dbReference>
<evidence type="ECO:0000259" key="1">
    <source>
        <dbReference type="Pfam" id="PF12697"/>
    </source>
</evidence>
<dbReference type="InterPro" id="IPR000073">
    <property type="entry name" value="AB_hydrolase_1"/>
</dbReference>
<dbReference type="InterPro" id="IPR029058">
    <property type="entry name" value="AB_hydrolase_fold"/>
</dbReference>
<dbReference type="GO" id="GO:0016787">
    <property type="term" value="F:hydrolase activity"/>
    <property type="evidence" value="ECO:0007669"/>
    <property type="project" value="UniProtKB-KW"/>
</dbReference>